<dbReference type="RefSeq" id="WP_115632014.1">
    <property type="nucleotide sequence ID" value="NZ_UIGI01000002.1"/>
</dbReference>
<dbReference type="Proteomes" id="UP000255528">
    <property type="component" value="Unassembled WGS sequence"/>
</dbReference>
<protein>
    <submittedName>
        <fullName evidence="1">Uncharacterized protein</fullName>
    </submittedName>
</protein>
<evidence type="ECO:0000313" key="2">
    <source>
        <dbReference type="Proteomes" id="UP000255528"/>
    </source>
</evidence>
<gene>
    <name evidence="1" type="ORF">NCTC12119_04803</name>
</gene>
<name>A0A381KN26_9ENTR</name>
<dbReference type="EMBL" id="UIGI01000002">
    <property type="protein sequence ID" value="SUY92774.1"/>
    <property type="molecule type" value="Genomic_DNA"/>
</dbReference>
<organism evidence="1 2">
    <name type="scientific">Buttiauxella agrestis</name>
    <dbReference type="NCBI Taxonomy" id="82977"/>
    <lineage>
        <taxon>Bacteria</taxon>
        <taxon>Pseudomonadati</taxon>
        <taxon>Pseudomonadota</taxon>
        <taxon>Gammaproteobacteria</taxon>
        <taxon>Enterobacterales</taxon>
        <taxon>Enterobacteriaceae</taxon>
        <taxon>Buttiauxella</taxon>
    </lineage>
</organism>
<proteinExistence type="predicted"/>
<reference evidence="1 2" key="1">
    <citation type="submission" date="2018-06" db="EMBL/GenBank/DDBJ databases">
        <authorList>
            <consortium name="Pathogen Informatics"/>
            <person name="Doyle S."/>
        </authorList>
    </citation>
    <scope>NUCLEOTIDE SEQUENCE [LARGE SCALE GENOMIC DNA]</scope>
    <source>
        <strain evidence="1 2">NCTC12119</strain>
    </source>
</reference>
<dbReference type="AlphaFoldDB" id="A0A381KN26"/>
<accession>A0A381KN26</accession>
<sequence length="307" mass="34871">MQHLNNLVKAVLYKMGLSDIKVLEASISTQTLNRFHIIIDVPVSQLIPFYKRYIERHSISDHAGMEKSPLGRYLLNADSLHAGPVSLRSFRFAVSVNPGNVRIVHPRPELLHSGYNREILEYVFYRSSNAHQDIILGLVEHGSEFISFIHDQIQSKLASYYPLVVSLVNKSEASSKPEMIHSIRDENYGFDISIMADAIPLAVAEKLLCDEWCIESVSCADQYLNYLHRYLSGRVMKRCLYAVYKSNSGGSTSFRSMLGRLSTSPLVMTEYKINHEKSIARYEKTVLSQLEKMSHSVVDNELVLLTN</sequence>
<evidence type="ECO:0000313" key="1">
    <source>
        <dbReference type="EMBL" id="SUY92774.1"/>
    </source>
</evidence>